<protein>
    <submittedName>
        <fullName evidence="6">ABC transporter, ATP-binding protein</fullName>
    </submittedName>
</protein>
<dbReference type="OrthoDB" id="9801958at2"/>
<dbReference type="AlphaFoldDB" id="A6NSU3"/>
<evidence type="ECO:0000313" key="6">
    <source>
        <dbReference type="EMBL" id="EDN00920.1"/>
    </source>
</evidence>
<comment type="caution">
    <text evidence="6">The sequence shown here is derived from an EMBL/GenBank/DDBJ whole genome shotgun (WGS) entry which is preliminary data.</text>
</comment>
<accession>A6NSU3</accession>
<keyword evidence="4 6" id="KW-0067">ATP-binding</keyword>
<dbReference type="eggNOG" id="COG1116">
    <property type="taxonomic scope" value="Bacteria"/>
</dbReference>
<dbReference type="InterPro" id="IPR050763">
    <property type="entry name" value="ABC_transporter_ATP-binding"/>
</dbReference>
<reference evidence="6 7" key="1">
    <citation type="submission" date="2007-04" db="EMBL/GenBank/DDBJ databases">
        <authorList>
            <person name="Fulton L."/>
            <person name="Clifton S."/>
            <person name="Fulton B."/>
            <person name="Xu J."/>
            <person name="Minx P."/>
            <person name="Pepin K.H."/>
            <person name="Johnson M."/>
            <person name="Thiruvilangam P."/>
            <person name="Bhonagiri V."/>
            <person name="Nash W.E."/>
            <person name="Mardis E.R."/>
            <person name="Wilson R.K."/>
        </authorList>
    </citation>
    <scope>NUCLEOTIDE SEQUENCE [LARGE SCALE GENOMIC DNA]</scope>
    <source>
        <strain evidence="6 7">ATCC 29799</strain>
    </source>
</reference>
<keyword evidence="7" id="KW-1185">Reference proteome</keyword>
<dbReference type="PROSITE" id="PS00211">
    <property type="entry name" value="ABC_TRANSPORTER_1"/>
    <property type="match status" value="1"/>
</dbReference>
<dbReference type="RefSeq" id="WP_006571820.1">
    <property type="nucleotide sequence ID" value="NZ_AAXG02000009.1"/>
</dbReference>
<dbReference type="EMBL" id="AAXG02000009">
    <property type="protein sequence ID" value="EDN00920.1"/>
    <property type="molecule type" value="Genomic_DNA"/>
</dbReference>
<dbReference type="STRING" id="411467.BACCAP_01272"/>
<organism evidence="6 7">
    <name type="scientific">Pseudoflavonifractor capillosus ATCC 29799</name>
    <dbReference type="NCBI Taxonomy" id="411467"/>
    <lineage>
        <taxon>Bacteria</taxon>
        <taxon>Bacillati</taxon>
        <taxon>Bacillota</taxon>
        <taxon>Clostridia</taxon>
        <taxon>Eubacteriales</taxon>
        <taxon>Oscillospiraceae</taxon>
        <taxon>Pseudoflavonifractor</taxon>
    </lineage>
</organism>
<evidence type="ECO:0000256" key="3">
    <source>
        <dbReference type="ARBA" id="ARBA00022741"/>
    </source>
</evidence>
<dbReference type="GO" id="GO:0005524">
    <property type="term" value="F:ATP binding"/>
    <property type="evidence" value="ECO:0007669"/>
    <property type="project" value="UniProtKB-KW"/>
</dbReference>
<evidence type="ECO:0000256" key="1">
    <source>
        <dbReference type="ARBA" id="ARBA00005417"/>
    </source>
</evidence>
<sequence>MQDIVMHALCKSFGEKSVLRNVSGTLAAGCITGLMAPSGAGKTTLLRILMGLEQADSGRIDGLDGLRLSAVFQEDRLCDQLDGVSNLRLVTPSLSRAEVRNALEAVGLADCIGQPTRELSGGQRRRVAILRGLLADYDLLILDEPFKGLDRETKQLVIEDTQRRCMGKTVLLVTHDPTELDALGVTELLTGLE</sequence>
<dbReference type="InterPro" id="IPR003439">
    <property type="entry name" value="ABC_transporter-like_ATP-bd"/>
</dbReference>
<dbReference type="GO" id="GO:0016887">
    <property type="term" value="F:ATP hydrolysis activity"/>
    <property type="evidence" value="ECO:0007669"/>
    <property type="project" value="InterPro"/>
</dbReference>
<dbReference type="Proteomes" id="UP000003639">
    <property type="component" value="Unassembled WGS sequence"/>
</dbReference>
<comment type="similarity">
    <text evidence="1">Belongs to the ABC transporter superfamily.</text>
</comment>
<keyword evidence="2" id="KW-0813">Transport</keyword>
<dbReference type="SUPFAM" id="SSF52540">
    <property type="entry name" value="P-loop containing nucleoside triphosphate hydrolases"/>
    <property type="match status" value="1"/>
</dbReference>
<dbReference type="PANTHER" id="PTHR42711">
    <property type="entry name" value="ABC TRANSPORTER ATP-BINDING PROTEIN"/>
    <property type="match status" value="1"/>
</dbReference>
<dbReference type="InterPro" id="IPR017871">
    <property type="entry name" value="ABC_transporter-like_CS"/>
</dbReference>
<gene>
    <name evidence="6" type="ORF">BACCAP_01272</name>
</gene>
<feature type="domain" description="ABC transporter" evidence="5">
    <location>
        <begin position="4"/>
        <end position="193"/>
    </location>
</feature>
<evidence type="ECO:0000259" key="5">
    <source>
        <dbReference type="PROSITE" id="PS50893"/>
    </source>
</evidence>
<proteinExistence type="inferred from homology"/>
<keyword evidence="3" id="KW-0547">Nucleotide-binding</keyword>
<dbReference type="InterPro" id="IPR027417">
    <property type="entry name" value="P-loop_NTPase"/>
</dbReference>
<reference evidence="6 7" key="2">
    <citation type="submission" date="2007-06" db="EMBL/GenBank/DDBJ databases">
        <title>Draft genome sequence of Pseudoflavonifractor capillosus ATCC 29799.</title>
        <authorList>
            <person name="Sudarsanam P."/>
            <person name="Ley R."/>
            <person name="Guruge J."/>
            <person name="Turnbaugh P.J."/>
            <person name="Mahowald M."/>
            <person name="Liep D."/>
            <person name="Gordon J."/>
        </authorList>
    </citation>
    <scope>NUCLEOTIDE SEQUENCE [LARGE SCALE GENOMIC DNA]</scope>
    <source>
        <strain evidence="6 7">ATCC 29799</strain>
    </source>
</reference>
<evidence type="ECO:0000256" key="2">
    <source>
        <dbReference type="ARBA" id="ARBA00022448"/>
    </source>
</evidence>
<dbReference type="Pfam" id="PF00005">
    <property type="entry name" value="ABC_tran"/>
    <property type="match status" value="1"/>
</dbReference>
<dbReference type="PROSITE" id="PS50893">
    <property type="entry name" value="ABC_TRANSPORTER_2"/>
    <property type="match status" value="1"/>
</dbReference>
<evidence type="ECO:0000256" key="4">
    <source>
        <dbReference type="ARBA" id="ARBA00022840"/>
    </source>
</evidence>
<name>A6NSU3_9FIRM</name>
<dbReference type="PANTHER" id="PTHR42711:SF5">
    <property type="entry name" value="ABC TRANSPORTER ATP-BINDING PROTEIN NATA"/>
    <property type="match status" value="1"/>
</dbReference>
<dbReference type="SMART" id="SM00382">
    <property type="entry name" value="AAA"/>
    <property type="match status" value="1"/>
</dbReference>
<dbReference type="Gene3D" id="3.40.50.300">
    <property type="entry name" value="P-loop containing nucleotide triphosphate hydrolases"/>
    <property type="match status" value="1"/>
</dbReference>
<evidence type="ECO:0000313" key="7">
    <source>
        <dbReference type="Proteomes" id="UP000003639"/>
    </source>
</evidence>
<dbReference type="InterPro" id="IPR003593">
    <property type="entry name" value="AAA+_ATPase"/>
</dbReference>